<proteinExistence type="inferred from homology"/>
<feature type="compositionally biased region" description="Acidic residues" evidence="5">
    <location>
        <begin position="92"/>
        <end position="125"/>
    </location>
</feature>
<dbReference type="AlphaFoldDB" id="A0A672FBW1"/>
<dbReference type="PANTHER" id="PTHR16770:SF3">
    <property type="entry name" value="PROTEIN RIPPLY2"/>
    <property type="match status" value="1"/>
</dbReference>
<feature type="transmembrane region" description="Helical" evidence="6">
    <location>
        <begin position="20"/>
        <end position="45"/>
    </location>
</feature>
<sequence>MKLWSYHHFDINFSTVSYQALPIFLSLSLLLPPGGYVIMSVCWFVGGSWANLESITFCRLFWPRSQSFDFLYSDGEALLRNFPVQETISFYEESDSEDEDRDGDEDKDEDGDRDEDEGGWEDEDDQSLKRQNHLSCKS</sequence>
<comment type="similarity">
    <text evidence="2">Belongs to the ripply family.</text>
</comment>
<reference evidence="7" key="2">
    <citation type="submission" date="2025-08" db="UniProtKB">
        <authorList>
            <consortium name="Ensembl"/>
        </authorList>
    </citation>
    <scope>IDENTIFICATION</scope>
</reference>
<comment type="subcellular location">
    <subcellularLocation>
        <location evidence="1">Nucleus</location>
    </subcellularLocation>
</comment>
<evidence type="ECO:0000256" key="5">
    <source>
        <dbReference type="SAM" id="MobiDB-lite"/>
    </source>
</evidence>
<protein>
    <submittedName>
        <fullName evidence="7">Uncharacterized protein</fullName>
    </submittedName>
</protein>
<keyword evidence="6" id="KW-0472">Membrane</keyword>
<accession>A0A672FBW1</accession>
<dbReference type="GO" id="GO:0000122">
    <property type="term" value="P:negative regulation of transcription by RNA polymerase II"/>
    <property type="evidence" value="ECO:0007669"/>
    <property type="project" value="TreeGrafter"/>
</dbReference>
<keyword evidence="6" id="KW-0812">Transmembrane</keyword>
<keyword evidence="3" id="KW-0217">Developmental protein</keyword>
<dbReference type="InParanoid" id="A0A672FBW1"/>
<keyword evidence="6" id="KW-1133">Transmembrane helix</keyword>
<name>A0A672FBW1_SALFA</name>
<dbReference type="GO" id="GO:0005634">
    <property type="term" value="C:nucleus"/>
    <property type="evidence" value="ECO:0007669"/>
    <property type="project" value="UniProtKB-SubCell"/>
</dbReference>
<evidence type="ECO:0000313" key="8">
    <source>
        <dbReference type="Proteomes" id="UP000472267"/>
    </source>
</evidence>
<dbReference type="PANTHER" id="PTHR16770">
    <property type="entry name" value="PROTEIN RIPPLY-LIKE"/>
    <property type="match status" value="1"/>
</dbReference>
<evidence type="ECO:0000256" key="6">
    <source>
        <dbReference type="SAM" id="Phobius"/>
    </source>
</evidence>
<dbReference type="Proteomes" id="UP000472267">
    <property type="component" value="Chromosome 10"/>
</dbReference>
<evidence type="ECO:0000256" key="2">
    <source>
        <dbReference type="ARBA" id="ARBA00006944"/>
    </source>
</evidence>
<reference evidence="7" key="3">
    <citation type="submission" date="2025-09" db="UniProtKB">
        <authorList>
            <consortium name="Ensembl"/>
        </authorList>
    </citation>
    <scope>IDENTIFICATION</scope>
</reference>
<evidence type="ECO:0000313" key="7">
    <source>
        <dbReference type="Ensembl" id="ENSSFAP00005004321.1"/>
    </source>
</evidence>
<dbReference type="Pfam" id="PF14998">
    <property type="entry name" value="Ripply"/>
    <property type="match status" value="1"/>
</dbReference>
<dbReference type="Ensembl" id="ENSSFAT00005004607.1">
    <property type="protein sequence ID" value="ENSSFAP00005004321.1"/>
    <property type="gene ID" value="ENSSFAG00005002869.1"/>
</dbReference>
<keyword evidence="4" id="KW-0539">Nucleus</keyword>
<feature type="region of interest" description="Disordered" evidence="5">
    <location>
        <begin position="90"/>
        <end position="138"/>
    </location>
</feature>
<reference evidence="7" key="1">
    <citation type="submission" date="2019-06" db="EMBL/GenBank/DDBJ databases">
        <authorList>
            <consortium name="Wellcome Sanger Institute Data Sharing"/>
        </authorList>
    </citation>
    <scope>NUCLEOTIDE SEQUENCE [LARGE SCALE GENOMIC DNA]</scope>
</reference>
<evidence type="ECO:0000256" key="1">
    <source>
        <dbReference type="ARBA" id="ARBA00004123"/>
    </source>
</evidence>
<keyword evidence="8" id="KW-1185">Reference proteome</keyword>
<organism evidence="7 8">
    <name type="scientific">Salarias fasciatus</name>
    <name type="common">Jewelled blenny</name>
    <name type="synonym">Blennius fasciatus</name>
    <dbReference type="NCBI Taxonomy" id="181472"/>
    <lineage>
        <taxon>Eukaryota</taxon>
        <taxon>Metazoa</taxon>
        <taxon>Chordata</taxon>
        <taxon>Craniata</taxon>
        <taxon>Vertebrata</taxon>
        <taxon>Euteleostomi</taxon>
        <taxon>Actinopterygii</taxon>
        <taxon>Neopterygii</taxon>
        <taxon>Teleostei</taxon>
        <taxon>Neoteleostei</taxon>
        <taxon>Acanthomorphata</taxon>
        <taxon>Ovalentaria</taxon>
        <taxon>Blenniimorphae</taxon>
        <taxon>Blenniiformes</taxon>
        <taxon>Blennioidei</taxon>
        <taxon>Blenniidae</taxon>
        <taxon>Salariinae</taxon>
        <taxon>Salarias</taxon>
    </lineage>
</organism>
<dbReference type="InterPro" id="IPR028127">
    <property type="entry name" value="Ripply_fam"/>
</dbReference>
<evidence type="ECO:0000256" key="4">
    <source>
        <dbReference type="ARBA" id="ARBA00023242"/>
    </source>
</evidence>
<evidence type="ECO:0000256" key="3">
    <source>
        <dbReference type="ARBA" id="ARBA00022473"/>
    </source>
</evidence>
<dbReference type="GO" id="GO:0009880">
    <property type="term" value="P:embryonic pattern specification"/>
    <property type="evidence" value="ECO:0007669"/>
    <property type="project" value="TreeGrafter"/>
</dbReference>